<sequence length="332" mass="37687">MVLLRELDGAKDYPLVIHHVGSDWERQVCAHYTRADGTLNINGYYSEMIGFSVNSSDFESGNSDSDNDSSGNDNDCVIISPSEFSSKNPNNRSLIVADSVATISTSMETSYRFTSDEFVYTFRQAVLVSGEGGENRVLIDPIAEGEFVTTVNEREPHYFYMYTHALQTLNLWLPFNSFERQIFWVMNVAPCQLHPNSWAFLKAFQIACEGLDVVPTAGIFFCFFHVKNVSPHSLVSISSQPNKGRFSLYASNFKNYRDTFVRFRCGEGFSELMFDASGNRLFPFCWASAPRLIKGTRVNTLNEYERNAVATLSRFHVMSYGECRGDFWMSSY</sequence>
<evidence type="ECO:0000313" key="2">
    <source>
        <dbReference type="EMBL" id="GAU49401.1"/>
    </source>
</evidence>
<proteinExistence type="predicted"/>
<feature type="domain" description="Transposase (putative) gypsy type" evidence="1">
    <location>
        <begin position="170"/>
        <end position="227"/>
    </location>
</feature>
<dbReference type="AlphaFoldDB" id="A0A2Z6NYX6"/>
<evidence type="ECO:0000313" key="3">
    <source>
        <dbReference type="Proteomes" id="UP000242715"/>
    </source>
</evidence>
<accession>A0A2Z6NYX6</accession>
<reference evidence="3" key="1">
    <citation type="journal article" date="2017" name="Front. Plant Sci.">
        <title>Climate Clever Clovers: New Paradigm to Reduce the Environmental Footprint of Ruminants by Breeding Low Methanogenic Forages Utilizing Haplotype Variation.</title>
        <authorList>
            <person name="Kaur P."/>
            <person name="Appels R."/>
            <person name="Bayer P.E."/>
            <person name="Keeble-Gagnere G."/>
            <person name="Wang J."/>
            <person name="Hirakawa H."/>
            <person name="Shirasawa K."/>
            <person name="Vercoe P."/>
            <person name="Stefanova K."/>
            <person name="Durmic Z."/>
            <person name="Nichols P."/>
            <person name="Revell C."/>
            <person name="Isobe S.N."/>
            <person name="Edwards D."/>
            <person name="Erskine W."/>
        </authorList>
    </citation>
    <scope>NUCLEOTIDE SEQUENCE [LARGE SCALE GENOMIC DNA]</scope>
    <source>
        <strain evidence="3">cv. Daliak</strain>
    </source>
</reference>
<dbReference type="OrthoDB" id="1436751at2759"/>
<dbReference type="EMBL" id="DF974558">
    <property type="protein sequence ID" value="GAU49401.1"/>
    <property type="molecule type" value="Genomic_DNA"/>
</dbReference>
<dbReference type="Proteomes" id="UP000242715">
    <property type="component" value="Unassembled WGS sequence"/>
</dbReference>
<organism evidence="2 3">
    <name type="scientific">Trifolium subterraneum</name>
    <name type="common">Subterranean clover</name>
    <dbReference type="NCBI Taxonomy" id="3900"/>
    <lineage>
        <taxon>Eukaryota</taxon>
        <taxon>Viridiplantae</taxon>
        <taxon>Streptophyta</taxon>
        <taxon>Embryophyta</taxon>
        <taxon>Tracheophyta</taxon>
        <taxon>Spermatophyta</taxon>
        <taxon>Magnoliopsida</taxon>
        <taxon>eudicotyledons</taxon>
        <taxon>Gunneridae</taxon>
        <taxon>Pentapetalae</taxon>
        <taxon>rosids</taxon>
        <taxon>fabids</taxon>
        <taxon>Fabales</taxon>
        <taxon>Fabaceae</taxon>
        <taxon>Papilionoideae</taxon>
        <taxon>50 kb inversion clade</taxon>
        <taxon>NPAAA clade</taxon>
        <taxon>Hologalegina</taxon>
        <taxon>IRL clade</taxon>
        <taxon>Trifolieae</taxon>
        <taxon>Trifolium</taxon>
    </lineage>
</organism>
<protein>
    <recommendedName>
        <fullName evidence="1">Transposase (putative) gypsy type domain-containing protein</fullName>
    </recommendedName>
</protein>
<dbReference type="Pfam" id="PF04195">
    <property type="entry name" value="Transposase_28"/>
    <property type="match status" value="1"/>
</dbReference>
<name>A0A2Z6NYX6_TRISU</name>
<keyword evidence="3" id="KW-1185">Reference proteome</keyword>
<gene>
    <name evidence="2" type="ORF">TSUD_92470</name>
</gene>
<evidence type="ECO:0000259" key="1">
    <source>
        <dbReference type="Pfam" id="PF04195"/>
    </source>
</evidence>
<dbReference type="InterPro" id="IPR007321">
    <property type="entry name" value="Transposase_28"/>
</dbReference>